<dbReference type="PANTHER" id="PTHR30346:SF29">
    <property type="entry name" value="LYSR SUBSTRATE-BINDING"/>
    <property type="match status" value="1"/>
</dbReference>
<keyword evidence="2" id="KW-0805">Transcription regulation</keyword>
<dbReference type="Pfam" id="PF03466">
    <property type="entry name" value="LysR_substrate"/>
    <property type="match status" value="1"/>
</dbReference>
<dbReference type="Gene3D" id="1.10.10.10">
    <property type="entry name" value="Winged helix-like DNA-binding domain superfamily/Winged helix DNA-binding domain"/>
    <property type="match status" value="1"/>
</dbReference>
<organism evidence="6 7">
    <name type="scientific">Virgisporangium ochraceum</name>
    <dbReference type="NCBI Taxonomy" id="65505"/>
    <lineage>
        <taxon>Bacteria</taxon>
        <taxon>Bacillati</taxon>
        <taxon>Actinomycetota</taxon>
        <taxon>Actinomycetes</taxon>
        <taxon>Micromonosporales</taxon>
        <taxon>Micromonosporaceae</taxon>
        <taxon>Virgisporangium</taxon>
    </lineage>
</organism>
<accession>A0A8J3ZQ42</accession>
<dbReference type="InterPro" id="IPR036390">
    <property type="entry name" value="WH_DNA-bd_sf"/>
</dbReference>
<dbReference type="EMBL" id="BOPH01000037">
    <property type="protein sequence ID" value="GIJ68117.1"/>
    <property type="molecule type" value="Genomic_DNA"/>
</dbReference>
<name>A0A8J3ZQ42_9ACTN</name>
<evidence type="ECO:0000256" key="1">
    <source>
        <dbReference type="ARBA" id="ARBA00009437"/>
    </source>
</evidence>
<dbReference type="SUPFAM" id="SSF46785">
    <property type="entry name" value="Winged helix' DNA-binding domain"/>
    <property type="match status" value="1"/>
</dbReference>
<dbReference type="AlphaFoldDB" id="A0A8J3ZQ42"/>
<dbReference type="Gene3D" id="3.40.190.10">
    <property type="entry name" value="Periplasmic binding protein-like II"/>
    <property type="match status" value="2"/>
</dbReference>
<dbReference type="GO" id="GO:0032993">
    <property type="term" value="C:protein-DNA complex"/>
    <property type="evidence" value="ECO:0007669"/>
    <property type="project" value="TreeGrafter"/>
</dbReference>
<keyword evidence="4" id="KW-0804">Transcription</keyword>
<dbReference type="GO" id="GO:0003677">
    <property type="term" value="F:DNA binding"/>
    <property type="evidence" value="ECO:0007669"/>
    <property type="project" value="UniProtKB-KW"/>
</dbReference>
<feature type="domain" description="HTH lysR-type" evidence="5">
    <location>
        <begin position="6"/>
        <end position="63"/>
    </location>
</feature>
<evidence type="ECO:0000256" key="3">
    <source>
        <dbReference type="ARBA" id="ARBA00023125"/>
    </source>
</evidence>
<evidence type="ECO:0000313" key="7">
    <source>
        <dbReference type="Proteomes" id="UP000635606"/>
    </source>
</evidence>
<dbReference type="PRINTS" id="PR00039">
    <property type="entry name" value="HTHLYSR"/>
</dbReference>
<dbReference type="GO" id="GO:0003700">
    <property type="term" value="F:DNA-binding transcription factor activity"/>
    <property type="evidence" value="ECO:0007669"/>
    <property type="project" value="InterPro"/>
</dbReference>
<reference evidence="6" key="1">
    <citation type="submission" date="2021-01" db="EMBL/GenBank/DDBJ databases">
        <title>Whole genome shotgun sequence of Virgisporangium ochraceum NBRC 16418.</title>
        <authorList>
            <person name="Komaki H."/>
            <person name="Tamura T."/>
        </authorList>
    </citation>
    <scope>NUCLEOTIDE SEQUENCE</scope>
    <source>
        <strain evidence="6">NBRC 16418</strain>
    </source>
</reference>
<dbReference type="PROSITE" id="PS50931">
    <property type="entry name" value="HTH_LYSR"/>
    <property type="match status" value="1"/>
</dbReference>
<evidence type="ECO:0000313" key="6">
    <source>
        <dbReference type="EMBL" id="GIJ68117.1"/>
    </source>
</evidence>
<dbReference type="CDD" id="cd05466">
    <property type="entry name" value="PBP2_LTTR_substrate"/>
    <property type="match status" value="1"/>
</dbReference>
<evidence type="ECO:0000259" key="5">
    <source>
        <dbReference type="PROSITE" id="PS50931"/>
    </source>
</evidence>
<evidence type="ECO:0000256" key="2">
    <source>
        <dbReference type="ARBA" id="ARBA00023015"/>
    </source>
</evidence>
<keyword evidence="7" id="KW-1185">Reference proteome</keyword>
<dbReference type="InterPro" id="IPR005119">
    <property type="entry name" value="LysR_subst-bd"/>
</dbReference>
<comment type="similarity">
    <text evidence="1">Belongs to the LysR transcriptional regulatory family.</text>
</comment>
<keyword evidence="3" id="KW-0238">DNA-binding</keyword>
<proteinExistence type="inferred from homology"/>
<comment type="caution">
    <text evidence="6">The sequence shown here is derived from an EMBL/GenBank/DDBJ whole genome shotgun (WGS) entry which is preliminary data.</text>
</comment>
<dbReference type="InterPro" id="IPR036388">
    <property type="entry name" value="WH-like_DNA-bd_sf"/>
</dbReference>
<dbReference type="InterPro" id="IPR000847">
    <property type="entry name" value="LysR_HTH_N"/>
</dbReference>
<gene>
    <name evidence="6" type="ORF">Voc01_030340</name>
</gene>
<evidence type="ECO:0000256" key="4">
    <source>
        <dbReference type="ARBA" id="ARBA00023163"/>
    </source>
</evidence>
<protein>
    <submittedName>
        <fullName evidence="6">LysR family transcriptional regulator</fullName>
    </submittedName>
</protein>
<dbReference type="SUPFAM" id="SSF53850">
    <property type="entry name" value="Periplasmic binding protein-like II"/>
    <property type="match status" value="1"/>
</dbReference>
<sequence>MDGARISSDALSAFAIFADHLNLTRAAAELRISQPALHAKLATLARQVGRPLYNRVGRRLVLTPDGEAVARFARDHDDRLGRFLEELRVTPTTRPIVLAAGHAAYMHVLANVIRTTLAERPGSLRLLHTHRHQMLAAVRTGRAHLGVSALDVLPDDLVVTPVATYPQVLLAPATHRLAGRHSVTLADLGGEELVVPPPSRPFRVNLERAMRAAKAPWRVAVEAEGWPLTIHFVELGVGVTVVSGCVTPAPGLVTVPVTDLPDVTYYAAHRPTMLDDPRVADLLDAIRASAHIKAGVLKKLRA</sequence>
<dbReference type="Pfam" id="PF00126">
    <property type="entry name" value="HTH_1"/>
    <property type="match status" value="1"/>
</dbReference>
<dbReference type="PANTHER" id="PTHR30346">
    <property type="entry name" value="TRANSCRIPTIONAL DUAL REGULATOR HCAR-RELATED"/>
    <property type="match status" value="1"/>
</dbReference>
<dbReference type="RefSeq" id="WP_203928069.1">
    <property type="nucleotide sequence ID" value="NZ_BOPH01000037.1"/>
</dbReference>
<dbReference type="Proteomes" id="UP000635606">
    <property type="component" value="Unassembled WGS sequence"/>
</dbReference>